<dbReference type="PANTHER" id="PTHR36847">
    <property type="entry name" value="AMIDOLIGASE ENZYME"/>
    <property type="match status" value="1"/>
</dbReference>
<keyword evidence="2" id="KW-1185">Reference proteome</keyword>
<dbReference type="Proteomes" id="UP001433268">
    <property type="component" value="Unassembled WGS sequence"/>
</dbReference>
<dbReference type="EMBL" id="JAQQWN010000009">
    <property type="protein sequence ID" value="KAK8066164.1"/>
    <property type="molecule type" value="Genomic_DNA"/>
</dbReference>
<dbReference type="PANTHER" id="PTHR36847:SF1">
    <property type="entry name" value="AMIDOLIGASE ENZYME"/>
    <property type="match status" value="1"/>
</dbReference>
<accession>A0ABR1V4P6</accession>
<comment type="caution">
    <text evidence="1">The sequence shown here is derived from an EMBL/GenBank/DDBJ whole genome shotgun (WGS) entry which is preliminary data.</text>
</comment>
<evidence type="ECO:0000313" key="2">
    <source>
        <dbReference type="Proteomes" id="UP001433268"/>
    </source>
</evidence>
<dbReference type="RefSeq" id="XP_066662917.1">
    <property type="nucleotide sequence ID" value="XM_066817225.1"/>
</dbReference>
<dbReference type="GeneID" id="92050285"/>
<reference evidence="1 2" key="1">
    <citation type="submission" date="2023-01" db="EMBL/GenBank/DDBJ databases">
        <title>Analysis of 21 Apiospora genomes using comparative genomics revels a genus with tremendous synthesis potential of carbohydrate active enzymes and secondary metabolites.</title>
        <authorList>
            <person name="Sorensen T."/>
        </authorList>
    </citation>
    <scope>NUCLEOTIDE SEQUENCE [LARGE SCALE GENOMIC DNA]</scope>
    <source>
        <strain evidence="1 2">CBS 114990</strain>
    </source>
</reference>
<dbReference type="InterPro" id="IPR022025">
    <property type="entry name" value="Amidoligase_2"/>
</dbReference>
<organism evidence="1 2">
    <name type="scientific">Apiospora hydei</name>
    <dbReference type="NCBI Taxonomy" id="1337664"/>
    <lineage>
        <taxon>Eukaryota</taxon>
        <taxon>Fungi</taxon>
        <taxon>Dikarya</taxon>
        <taxon>Ascomycota</taxon>
        <taxon>Pezizomycotina</taxon>
        <taxon>Sordariomycetes</taxon>
        <taxon>Xylariomycetidae</taxon>
        <taxon>Amphisphaeriales</taxon>
        <taxon>Apiosporaceae</taxon>
        <taxon>Apiospora</taxon>
    </lineage>
</organism>
<name>A0ABR1V4P6_9PEZI</name>
<evidence type="ECO:0000313" key="1">
    <source>
        <dbReference type="EMBL" id="KAK8066164.1"/>
    </source>
</evidence>
<dbReference type="Pfam" id="PF12224">
    <property type="entry name" value="Amidoligase_2"/>
    <property type="match status" value="1"/>
</dbReference>
<gene>
    <name evidence="1" type="ORF">PG997_012911</name>
</gene>
<protein>
    <recommendedName>
        <fullName evidence="3">Amidoligase enzyme</fullName>
    </recommendedName>
</protein>
<proteinExistence type="predicted"/>
<evidence type="ECO:0008006" key="3">
    <source>
        <dbReference type="Google" id="ProtNLM"/>
    </source>
</evidence>
<sequence length="423" mass="47518">MADPTERGTFGIEFEFFPTAIAQWTAADIQAYANTYTYLGSKINGSETAEALGQLYPGALVVPREFLGNKGVYIINNIIKLLRERGVHTNDIDNLCQPILPQESTIISQASPFNANSTRDIYHHWSVTEDGSVESSSTYNPAQQQQRDSYLEAEMKSCNGIELISPALTDTPQSFQEVMKVFTIVKGLNFMHINDTCGLHVHVAFGKHAITMVPLRKIACLLFALDPFLAALRPDSRSGNNEHCQSIRKFSNAARGHKLADAIKGLKNPGRSIIDPEEPDYFDPQPKPNVVDWVPIPDAVEAIKSCKKPEEVAWLLTTQGRANYDFKKFLDGTLNPTIEFREHEATLDAPEVVAWSRFCVRVVRYAALNMTDDEFNEIVMICHDVEENPNPDRFALWELFVIMKLEDEAFDLKVPRPKPTNKA</sequence>